<dbReference type="EMBL" id="AMZH03000476">
    <property type="protein sequence ID" value="RRT83527.1"/>
    <property type="molecule type" value="Genomic_DNA"/>
</dbReference>
<accession>A0A427B506</accession>
<comment type="caution">
    <text evidence="1">The sequence shown here is derived from an EMBL/GenBank/DDBJ whole genome shotgun (WGS) entry which is preliminary data.</text>
</comment>
<evidence type="ECO:0000313" key="1">
    <source>
        <dbReference type="EMBL" id="RRT83527.1"/>
    </source>
</evidence>
<protein>
    <submittedName>
        <fullName evidence="1">Uncharacterized protein</fullName>
    </submittedName>
</protein>
<name>A0A427B506_ENSVE</name>
<dbReference type="AlphaFoldDB" id="A0A427B506"/>
<organism evidence="1 2">
    <name type="scientific">Ensete ventricosum</name>
    <name type="common">Abyssinian banana</name>
    <name type="synonym">Musa ensete</name>
    <dbReference type="NCBI Taxonomy" id="4639"/>
    <lineage>
        <taxon>Eukaryota</taxon>
        <taxon>Viridiplantae</taxon>
        <taxon>Streptophyta</taxon>
        <taxon>Embryophyta</taxon>
        <taxon>Tracheophyta</taxon>
        <taxon>Spermatophyta</taxon>
        <taxon>Magnoliopsida</taxon>
        <taxon>Liliopsida</taxon>
        <taxon>Zingiberales</taxon>
        <taxon>Musaceae</taxon>
        <taxon>Ensete</taxon>
    </lineage>
</organism>
<reference evidence="1 2" key="1">
    <citation type="journal article" date="2014" name="Agronomy (Basel)">
        <title>A Draft Genome Sequence for Ensete ventricosum, the Drought-Tolerant Tree Against Hunger.</title>
        <authorList>
            <person name="Harrison J."/>
            <person name="Moore K.A."/>
            <person name="Paszkiewicz K."/>
            <person name="Jones T."/>
            <person name="Grant M."/>
            <person name="Ambacheew D."/>
            <person name="Muzemil S."/>
            <person name="Studholme D.J."/>
        </authorList>
    </citation>
    <scope>NUCLEOTIDE SEQUENCE [LARGE SCALE GENOMIC DNA]</scope>
</reference>
<gene>
    <name evidence="1" type="ORF">B296_00017409</name>
</gene>
<proteinExistence type="predicted"/>
<sequence>MFANFFSEDRSSWLLIPNPKVGPSGRTGNVGGQEQKESGAILSAVVDWISILAGVDRMHVAGPKALPAGPPGGAEGPAAAVAHDEGGGPGDLAVGEEARAEGGAPLPRHCPFPEPSPLPQTSRRGCVERRKERAAASYGHCGCGQAEEIAVRGGERRHGNGVAGAGDVMVVAAFSAPPLSASAINVSLHATFYCALHHGRV</sequence>
<evidence type="ECO:0000313" key="2">
    <source>
        <dbReference type="Proteomes" id="UP000287651"/>
    </source>
</evidence>
<dbReference type="Proteomes" id="UP000287651">
    <property type="component" value="Unassembled WGS sequence"/>
</dbReference>